<keyword evidence="6" id="KW-0863">Zinc-finger</keyword>
<dbReference type="GO" id="GO:0008270">
    <property type="term" value="F:zinc ion binding"/>
    <property type="evidence" value="ECO:0007669"/>
    <property type="project" value="UniProtKB-KW"/>
</dbReference>
<evidence type="ECO:0000256" key="2">
    <source>
        <dbReference type="ARBA" id="ARBA00006824"/>
    </source>
</evidence>
<evidence type="ECO:0000256" key="1">
    <source>
        <dbReference type="ARBA" id="ARBA00004141"/>
    </source>
</evidence>
<accession>A0AAN8UY91</accession>
<evidence type="ECO:0000256" key="6">
    <source>
        <dbReference type="PROSITE-ProRule" id="PRU00175"/>
    </source>
</evidence>
<comment type="similarity">
    <text evidence="2">Belongs to the peroxisomal membrane protein PXMP2/4 family.</text>
</comment>
<dbReference type="InterPro" id="IPR013083">
    <property type="entry name" value="Znf_RING/FYVE/PHD"/>
</dbReference>
<evidence type="ECO:0000256" key="5">
    <source>
        <dbReference type="ARBA" id="ARBA00023136"/>
    </source>
</evidence>
<comment type="caution">
    <text evidence="9">The sequence shown here is derived from an EMBL/GenBank/DDBJ whole genome shotgun (WGS) entry which is preliminary data.</text>
</comment>
<dbReference type="InterPro" id="IPR007248">
    <property type="entry name" value="Mpv17_PMP22"/>
</dbReference>
<dbReference type="EMBL" id="JBAMMX010000022">
    <property type="protein sequence ID" value="KAK6917938.1"/>
    <property type="molecule type" value="Genomic_DNA"/>
</dbReference>
<organism evidence="9 10">
    <name type="scientific">Dillenia turbinata</name>
    <dbReference type="NCBI Taxonomy" id="194707"/>
    <lineage>
        <taxon>Eukaryota</taxon>
        <taxon>Viridiplantae</taxon>
        <taxon>Streptophyta</taxon>
        <taxon>Embryophyta</taxon>
        <taxon>Tracheophyta</taxon>
        <taxon>Spermatophyta</taxon>
        <taxon>Magnoliopsida</taxon>
        <taxon>eudicotyledons</taxon>
        <taxon>Gunneridae</taxon>
        <taxon>Pentapetalae</taxon>
        <taxon>Dilleniales</taxon>
        <taxon>Dilleniaceae</taxon>
        <taxon>Dillenia</taxon>
    </lineage>
</organism>
<keyword evidence="5" id="KW-0472">Membrane</keyword>
<evidence type="ECO:0000256" key="7">
    <source>
        <dbReference type="SAM" id="MobiDB-lite"/>
    </source>
</evidence>
<evidence type="ECO:0000313" key="9">
    <source>
        <dbReference type="EMBL" id="KAK6917938.1"/>
    </source>
</evidence>
<sequence>MVVLGGGGGGGSPGGLWWSNFGRRKRRPSSNSKPSDSVDVNGPSGYRFPLRQAATAASLAFAGDTIAQFRERYRRNSTLKDEKFANALRCTMGSPFLVLADWKRVSARWVVAKQPSLEGSFRLSLISFSQDVMWLLSDHDWLRALRMTSYGFLFYGPGSYAWYQYLDHCLPRQSVENLLLKVLLNQIILGPAVITVVFAWNNLWLGKLSELPNKYKKDALRTLFYGFRFWIPVSALNFGSGKGGSSSSSCCIHVIGLHILELCVVINCEQVVDLLCSICLWLGVWPKGQGVAQLQEQDPKSSFAISGIKKQADMRMNHGGHQRQDQHQDQEIGDHFCGINFDLFSVTFVLVLLVNVVPIPVQPQPQPVRILFFSDGTRRELEPSFAHPQFIPDFPRHTNYEEESRLSQEEQKKALKKLKKEVYIPTPKRIPRRVNLYYRDINPISKGKVAMDEDGKRCAVCLEDFEAREEVMLTPCSHMFHEDCIVPWVKSHGRCPVCRAPFSEHTRFSSMPNNVVPNMGGVADDLFAGELISIIRAMNEVI</sequence>
<evidence type="ECO:0000256" key="4">
    <source>
        <dbReference type="ARBA" id="ARBA00022989"/>
    </source>
</evidence>
<dbReference type="InterPro" id="IPR001841">
    <property type="entry name" value="Znf_RING"/>
</dbReference>
<evidence type="ECO:0000313" key="10">
    <source>
        <dbReference type="Proteomes" id="UP001370490"/>
    </source>
</evidence>
<dbReference type="PANTHER" id="PTHR11266:SF91">
    <property type="entry name" value="EXPRESSED PROTEIN"/>
    <property type="match status" value="1"/>
</dbReference>
<keyword evidence="10" id="KW-1185">Reference proteome</keyword>
<dbReference type="GO" id="GO:0016020">
    <property type="term" value="C:membrane"/>
    <property type="evidence" value="ECO:0007669"/>
    <property type="project" value="UniProtKB-SubCell"/>
</dbReference>
<gene>
    <name evidence="9" type="ORF">RJ641_016360</name>
</gene>
<protein>
    <submittedName>
        <fullName evidence="9">Zinc finger, RING-type</fullName>
    </submittedName>
</protein>
<keyword evidence="6" id="KW-0862">Zinc</keyword>
<dbReference type="SMART" id="SM00184">
    <property type="entry name" value="RING"/>
    <property type="match status" value="1"/>
</dbReference>
<dbReference type="SUPFAM" id="SSF57850">
    <property type="entry name" value="RING/U-box"/>
    <property type="match status" value="1"/>
</dbReference>
<feature type="compositionally biased region" description="Low complexity" evidence="7">
    <location>
        <begin position="29"/>
        <end position="41"/>
    </location>
</feature>
<keyword evidence="3" id="KW-0812">Transmembrane</keyword>
<proteinExistence type="inferred from homology"/>
<dbReference type="PROSITE" id="PS50089">
    <property type="entry name" value="ZF_RING_2"/>
    <property type="match status" value="1"/>
</dbReference>
<dbReference type="AlphaFoldDB" id="A0AAN8UY91"/>
<keyword evidence="4" id="KW-1133">Transmembrane helix</keyword>
<dbReference type="PANTHER" id="PTHR11266">
    <property type="entry name" value="PEROXISOMAL MEMBRANE PROTEIN 2, PXMP2 MPV17"/>
    <property type="match status" value="1"/>
</dbReference>
<feature type="domain" description="RING-type" evidence="8">
    <location>
        <begin position="458"/>
        <end position="499"/>
    </location>
</feature>
<dbReference type="GO" id="GO:0005737">
    <property type="term" value="C:cytoplasm"/>
    <property type="evidence" value="ECO:0007669"/>
    <property type="project" value="TreeGrafter"/>
</dbReference>
<dbReference type="Pfam" id="PF13639">
    <property type="entry name" value="zf-RING_2"/>
    <property type="match status" value="1"/>
</dbReference>
<evidence type="ECO:0000256" key="3">
    <source>
        <dbReference type="ARBA" id="ARBA00022692"/>
    </source>
</evidence>
<dbReference type="Proteomes" id="UP001370490">
    <property type="component" value="Unassembled WGS sequence"/>
</dbReference>
<feature type="region of interest" description="Disordered" evidence="7">
    <location>
        <begin position="15"/>
        <end position="41"/>
    </location>
</feature>
<comment type="subcellular location">
    <subcellularLocation>
        <location evidence="1">Membrane</location>
        <topology evidence="1">Multi-pass membrane protein</topology>
    </subcellularLocation>
</comment>
<evidence type="ECO:0000259" key="8">
    <source>
        <dbReference type="PROSITE" id="PS50089"/>
    </source>
</evidence>
<name>A0AAN8UY91_9MAGN</name>
<reference evidence="9 10" key="1">
    <citation type="submission" date="2023-12" db="EMBL/GenBank/DDBJ databases">
        <title>A high-quality genome assembly for Dillenia turbinata (Dilleniales).</title>
        <authorList>
            <person name="Chanderbali A."/>
        </authorList>
    </citation>
    <scope>NUCLEOTIDE SEQUENCE [LARGE SCALE GENOMIC DNA]</scope>
    <source>
        <strain evidence="9">LSX21</strain>
        <tissue evidence="9">Leaf</tissue>
    </source>
</reference>
<dbReference type="Gene3D" id="3.30.40.10">
    <property type="entry name" value="Zinc/RING finger domain, C3HC4 (zinc finger)"/>
    <property type="match status" value="1"/>
</dbReference>
<keyword evidence="6" id="KW-0479">Metal-binding</keyword>